<comment type="caution">
    <text evidence="2">The sequence shown here is derived from an EMBL/GenBank/DDBJ whole genome shotgun (WGS) entry which is preliminary data.</text>
</comment>
<dbReference type="Proteomes" id="UP001165060">
    <property type="component" value="Unassembled WGS sequence"/>
</dbReference>
<evidence type="ECO:0000256" key="1">
    <source>
        <dbReference type="SAM" id="MobiDB-lite"/>
    </source>
</evidence>
<feature type="compositionally biased region" description="Basic residues" evidence="1">
    <location>
        <begin position="125"/>
        <end position="134"/>
    </location>
</feature>
<accession>A0ABQ6MCS2</accession>
<feature type="non-terminal residue" evidence="2">
    <location>
        <position position="723"/>
    </location>
</feature>
<feature type="compositionally biased region" description="Acidic residues" evidence="1">
    <location>
        <begin position="396"/>
        <end position="410"/>
    </location>
</feature>
<feature type="compositionally biased region" description="Pro residues" evidence="1">
    <location>
        <begin position="673"/>
        <end position="683"/>
    </location>
</feature>
<feature type="compositionally biased region" description="Low complexity" evidence="1">
    <location>
        <begin position="218"/>
        <end position="236"/>
    </location>
</feature>
<feature type="compositionally biased region" description="Low complexity" evidence="1">
    <location>
        <begin position="107"/>
        <end position="119"/>
    </location>
</feature>
<feature type="compositionally biased region" description="Gly residues" evidence="1">
    <location>
        <begin position="508"/>
        <end position="519"/>
    </location>
</feature>
<gene>
    <name evidence="2" type="ORF">TeGR_g13063</name>
</gene>
<feature type="region of interest" description="Disordered" evidence="1">
    <location>
        <begin position="396"/>
        <end position="455"/>
    </location>
</feature>
<evidence type="ECO:0000313" key="2">
    <source>
        <dbReference type="EMBL" id="GMI23901.1"/>
    </source>
</evidence>
<feature type="compositionally biased region" description="Basic residues" evidence="1">
    <location>
        <begin position="444"/>
        <end position="453"/>
    </location>
</feature>
<keyword evidence="3" id="KW-1185">Reference proteome</keyword>
<evidence type="ECO:0000313" key="3">
    <source>
        <dbReference type="Proteomes" id="UP001165060"/>
    </source>
</evidence>
<feature type="compositionally biased region" description="Basic and acidic residues" evidence="1">
    <location>
        <begin position="589"/>
        <end position="600"/>
    </location>
</feature>
<sequence length="723" mass="78322">MVLVSRRMWPGINRPGGVGKVARLHLSPSGRLEALSVRYPVECYTEKDIPLAFIQPHGFSLDGRRGTLRCARCGSFVRDCGDCDAEWLREEERKRAEREAQERRAAEQAALAASAAPSPAAKPPRGSKHRRRSRPGASPQAPAGPSLFRRYREAAASTNPSDFLSGSSGDERAEPAPAAAGGEGDGSDDTDDLLEMAEWGEEGEDDADDADDDDASRSSHSSASHSSHSSHSSHPPTLSPPSPPSPSASQLDPDSNFLQPEGYGAAQRLPSELSDPTRTIPFASLPSYFDSLHSSLSSSALPSCKLKLITSPPSPPLWYSFLSSLVHSGLDLLRASLKRLQKPSLYRPHVRSLGLDRSRWRAAMEVRDIRLDQLIQEVESFMREAKLKLLPPLPLAEEEASGSEGDDPDNDYSFSQLPPSPPPSPIPAADPLQALPDLPAHPHASTKPKPPGRWRREERELAAHAIRCFDAGSLPGGVAGETTLGGYLGDLLRCEPGKVLGKFRGRGGDAGRTYGGGEPGPEEREEMERLKRKWRRKVEGKKKKRRARKKREASSGSEGGGKRKRRDGVSSGSEDFEAGWGATKKERRRGLGPDRSGASKERRRQQKQRPPGSDSDMSLENAPPAQQRPPSPPAGGRGWEKPKNNAESSSARMERFLAANAAEGSIDAFLAPAPKPGAPPPPKSRLDGMFENPDKNKNFWKTTAGRRSKSVAPPLPPPPPQTT</sequence>
<feature type="compositionally biased region" description="Basic and acidic residues" evidence="1">
    <location>
        <begin position="684"/>
        <end position="697"/>
    </location>
</feature>
<feature type="region of interest" description="Disordered" evidence="1">
    <location>
        <begin position="98"/>
        <end position="262"/>
    </location>
</feature>
<reference evidence="2 3" key="1">
    <citation type="journal article" date="2023" name="Commun. Biol.">
        <title>Genome analysis of Parmales, the sister group of diatoms, reveals the evolutionary specialization of diatoms from phago-mixotrophs to photoautotrophs.</title>
        <authorList>
            <person name="Ban H."/>
            <person name="Sato S."/>
            <person name="Yoshikawa S."/>
            <person name="Yamada K."/>
            <person name="Nakamura Y."/>
            <person name="Ichinomiya M."/>
            <person name="Sato N."/>
            <person name="Blanc-Mathieu R."/>
            <person name="Endo H."/>
            <person name="Kuwata A."/>
            <person name="Ogata H."/>
        </authorList>
    </citation>
    <scope>NUCLEOTIDE SEQUENCE [LARGE SCALE GENOMIC DNA]</scope>
</reference>
<proteinExistence type="predicted"/>
<organism evidence="2 3">
    <name type="scientific">Tetraparma gracilis</name>
    <dbReference type="NCBI Taxonomy" id="2962635"/>
    <lineage>
        <taxon>Eukaryota</taxon>
        <taxon>Sar</taxon>
        <taxon>Stramenopiles</taxon>
        <taxon>Ochrophyta</taxon>
        <taxon>Bolidophyceae</taxon>
        <taxon>Parmales</taxon>
        <taxon>Triparmaceae</taxon>
        <taxon>Tetraparma</taxon>
    </lineage>
</organism>
<feature type="compositionally biased region" description="Pro residues" evidence="1">
    <location>
        <begin position="713"/>
        <end position="723"/>
    </location>
</feature>
<feature type="compositionally biased region" description="Low complexity" evidence="1">
    <location>
        <begin position="135"/>
        <end position="146"/>
    </location>
</feature>
<dbReference type="EMBL" id="BRYB01002682">
    <property type="protein sequence ID" value="GMI23901.1"/>
    <property type="molecule type" value="Genomic_DNA"/>
</dbReference>
<feature type="region of interest" description="Disordered" evidence="1">
    <location>
        <begin position="502"/>
        <end position="723"/>
    </location>
</feature>
<feature type="compositionally biased region" description="Basic residues" evidence="1">
    <location>
        <begin position="530"/>
        <end position="551"/>
    </location>
</feature>
<name>A0ABQ6MCS2_9STRA</name>
<feature type="compositionally biased region" description="Pro residues" evidence="1">
    <location>
        <begin position="418"/>
        <end position="428"/>
    </location>
</feature>
<protein>
    <submittedName>
        <fullName evidence="2">Uncharacterized protein</fullName>
    </submittedName>
</protein>
<feature type="compositionally biased region" description="Pro residues" evidence="1">
    <location>
        <begin position="237"/>
        <end position="246"/>
    </location>
</feature>
<feature type="compositionally biased region" description="Polar residues" evidence="1">
    <location>
        <begin position="156"/>
        <end position="168"/>
    </location>
</feature>
<feature type="compositionally biased region" description="Acidic residues" evidence="1">
    <location>
        <begin position="185"/>
        <end position="214"/>
    </location>
</feature>